<dbReference type="AlphaFoldDB" id="A0A261EUG3"/>
<dbReference type="GO" id="GO:0016787">
    <property type="term" value="F:hydrolase activity"/>
    <property type="evidence" value="ECO:0007669"/>
    <property type="project" value="UniProtKB-KW"/>
</dbReference>
<evidence type="ECO:0000256" key="10">
    <source>
        <dbReference type="ARBA" id="ARBA00023211"/>
    </source>
</evidence>
<dbReference type="GO" id="GO:0003677">
    <property type="term" value="F:DNA binding"/>
    <property type="evidence" value="ECO:0007669"/>
    <property type="project" value="UniProtKB-UniRule"/>
</dbReference>
<dbReference type="Pfam" id="PF01844">
    <property type="entry name" value="HNH"/>
    <property type="match status" value="1"/>
</dbReference>
<evidence type="ECO:0000256" key="4">
    <source>
        <dbReference type="ARBA" id="ARBA00022759"/>
    </source>
</evidence>
<keyword evidence="4 12" id="KW-0255">Endonuclease</keyword>
<dbReference type="InterPro" id="IPR040796">
    <property type="entry name" value="Cas9_b_hairpin"/>
</dbReference>
<protein>
    <submittedName>
        <fullName evidence="14">HNH endonuclease family protein</fullName>
    </submittedName>
</protein>
<keyword evidence="2 12" id="KW-0540">Nuclease</keyword>
<dbReference type="InterPro" id="IPR041217">
    <property type="entry name" value="Cas9_C"/>
</dbReference>
<keyword evidence="3" id="KW-0479">Metal-binding</keyword>
<dbReference type="Pfam" id="PF18470">
    <property type="entry name" value="Cas9_a"/>
    <property type="match status" value="1"/>
</dbReference>
<keyword evidence="8" id="KW-0051">Antiviral defense</keyword>
<dbReference type="RefSeq" id="WP_211280510.1">
    <property type="nucleotide sequence ID" value="NZ_MWWR01000017.1"/>
</dbReference>
<evidence type="ECO:0000313" key="14">
    <source>
        <dbReference type="EMBL" id="OZG50498.1"/>
    </source>
</evidence>
<gene>
    <name evidence="14" type="ORF">PSRA_1528</name>
</gene>
<keyword evidence="6" id="KW-0460">Magnesium</keyword>
<accession>A0A261EUG3</accession>
<proteinExistence type="predicted"/>
<comment type="caution">
    <text evidence="14">The sequence shown here is derived from an EMBL/GenBank/DDBJ whole genome shotgun (WGS) entry which is preliminary data.</text>
</comment>
<dbReference type="EMBL" id="MWWR01000017">
    <property type="protein sequence ID" value="OZG50498.1"/>
    <property type="molecule type" value="Genomic_DNA"/>
</dbReference>
<dbReference type="PROSITE" id="PS51749">
    <property type="entry name" value="HNH_CAS9"/>
    <property type="match status" value="1"/>
</dbReference>
<dbReference type="Gene3D" id="3.30.70.3520">
    <property type="match status" value="1"/>
</dbReference>
<keyword evidence="5 12" id="KW-0378">Hydrolase</keyword>
<dbReference type="Pfam" id="PF18541">
    <property type="entry name" value="RuvC_III"/>
    <property type="match status" value="1"/>
</dbReference>
<dbReference type="InterPro" id="IPR041383">
    <property type="entry name" value="RuvC_III"/>
</dbReference>
<dbReference type="InterPro" id="IPR033114">
    <property type="entry name" value="HNH_CAS9"/>
</dbReference>
<feature type="domain" description="HNH Cas9-type" evidence="13">
    <location>
        <begin position="533"/>
        <end position="697"/>
    </location>
</feature>
<dbReference type="GO" id="GO:0004519">
    <property type="term" value="F:endonuclease activity"/>
    <property type="evidence" value="ECO:0007669"/>
    <property type="project" value="UniProtKB-UniRule"/>
</dbReference>
<evidence type="ECO:0000256" key="12">
    <source>
        <dbReference type="PROSITE-ProRule" id="PRU01085"/>
    </source>
</evidence>
<evidence type="ECO:0000256" key="5">
    <source>
        <dbReference type="ARBA" id="ARBA00022801"/>
    </source>
</evidence>
<dbReference type="InterPro" id="IPR040619">
    <property type="entry name" value="Cas9_alpha-helical_lobe"/>
</dbReference>
<reference evidence="14 15" key="1">
    <citation type="journal article" date="2017" name="BMC Genomics">
        <title>Comparative genomic and phylogenomic analyses of the Bifidobacteriaceae family.</title>
        <authorList>
            <person name="Lugli G.A."/>
            <person name="Milani C."/>
            <person name="Turroni F."/>
            <person name="Duranti S."/>
            <person name="Mancabelli L."/>
            <person name="Mangifesta M."/>
            <person name="Ferrario C."/>
            <person name="Modesto M."/>
            <person name="Mattarelli P."/>
            <person name="Jiri K."/>
            <person name="van Sinderen D."/>
            <person name="Ventura M."/>
        </authorList>
    </citation>
    <scope>NUCLEOTIDE SEQUENCE [LARGE SCALE GENOMIC DNA]</scope>
    <source>
        <strain evidence="14 15">DSM 24742</strain>
    </source>
</reference>
<organism evidence="14 15">
    <name type="scientific">Pseudoscardovia radai</name>
    <dbReference type="NCBI Taxonomy" id="987066"/>
    <lineage>
        <taxon>Bacteria</taxon>
        <taxon>Bacillati</taxon>
        <taxon>Actinomycetota</taxon>
        <taxon>Actinomycetes</taxon>
        <taxon>Bifidobacteriales</taxon>
        <taxon>Bifidobacteriaceae</taxon>
        <taxon>Pseudoscardovia</taxon>
    </lineage>
</organism>
<dbReference type="InterPro" id="IPR028629">
    <property type="entry name" value="Cas9"/>
</dbReference>
<dbReference type="InterPro" id="IPR041225">
    <property type="entry name" value="Cas9_Topo"/>
</dbReference>
<dbReference type="Gene3D" id="3.30.420.10">
    <property type="entry name" value="Ribonuclease H-like superfamily/Ribonuclease H"/>
    <property type="match status" value="2"/>
</dbReference>
<dbReference type="InterPro" id="IPR036397">
    <property type="entry name" value="RNaseH_sf"/>
</dbReference>
<keyword evidence="15" id="KW-1185">Reference proteome</keyword>
<evidence type="ECO:0000256" key="7">
    <source>
        <dbReference type="ARBA" id="ARBA00022884"/>
    </source>
</evidence>
<sequence length="1150" mass="129090">MSSKTYRIGIDVGLYSVGLAAIQVNEDGNPVRILNAQSVIHDGGVDPSAEKSRGSRRLQSGIARRTRRMRRNRKKRLERLDQLLVKSGFPVSAENDLEGFEPWILRAQAADGFIEDDATRKRAIAVSCRHMARHRGWRNPYLSARTLLAVDSPSSAFYDKLVENAAQMMDGQLPEEEATPAQIVRDVLEYRQGSAAIRLRKSTAKKKKDRFALFPEKMMQEDNAYELRLILSKQSVPQDVARELLLAVFQSQSPKGSAEKRVGKDPLDPSQPRALKASLAFQHYRMLNMITNLRLVDNGVERRLSVEEKQKLYQLLLSDTGRDKKYDTWTDVASAMGWKRSQLKGVGSLTSDGEDRVTSKPPHVDIIEKLNDIKDSGLRKRVLEWWAEATESERESMVALLSNTVDIAKKQDDPDFSSAVKFIDALNDEDLQKLDGIDMQQGRAAYSSKTLCALTQQMLTTEDDLHDARKHVFHVDDSWRPPQPAIGAPLGNPSVDRVAKIVNRWLLACQSRWGNPVSIQIEHVRDALSSAATLAASKSAYDRAISARNLEKQETKDTLRREMNLSEPHESDIRRIEAITRQGGKCLYCGTPIEFTNCEMDHIVPRKGPGSTNTRDNFAAVCITCNRQKGNVPFAVWCQTPAAVQRGVSLEKAVARVNDFFKESKSLRGRQATAFKKSMIMRLKQTVADDPIDNRSIESVAWMADELHRRIDWHFNGGASSHEIESKVQVAVYQGRITSEARNVMRFQAGGDFHFVGGHGKTRLDRRHHAVDASVIAMMTPAAAQTLAERMNIRDSQRYIGRIEEDEVDWKQWPAKPTEKYRQWLNNGERLFALINDALDADRIPVTHWQRYSLGNSIAHDATIKPLLKVPLGSAIGKETVNRAATPALYCALTGCADYSPTDGLPENKQRHITVNGTVYGPDDVVEFFKDDSAQIAVQGGSADIGNAIHHARVYRCYTLNSKGVKKWFYGMIRVFQADLVHARHDDLFSYPLPPQSISMRYAEPRTAQAVLDGRAEYLGNLVIGDEIDIPMDRELKGQIATCVAFFNELPGNHSLIEKWSVDGFYSGSRLRLRPLHFAGEGLPKLEDVLGVDIPADIQKILVRPGWLPSVDTVFSTCPQVIRRNSLGEPRWKSRSGMPVSWRILSSEEA</sequence>
<dbReference type="Pfam" id="PF17893">
    <property type="entry name" value="Cas9_b_hairpin"/>
    <property type="match status" value="1"/>
</dbReference>
<evidence type="ECO:0000256" key="8">
    <source>
        <dbReference type="ARBA" id="ARBA00023118"/>
    </source>
</evidence>
<evidence type="ECO:0000256" key="6">
    <source>
        <dbReference type="ARBA" id="ARBA00022842"/>
    </source>
</evidence>
<keyword evidence="7" id="KW-0694">RNA-binding</keyword>
<dbReference type="Pfam" id="PF17894">
    <property type="entry name" value="Cas9_Topo"/>
    <property type="match status" value="1"/>
</dbReference>
<comment type="cofactor">
    <cofactor evidence="1">
        <name>Mg(2+)</name>
        <dbReference type="ChEBI" id="CHEBI:18420"/>
    </cofactor>
</comment>
<evidence type="ECO:0000256" key="3">
    <source>
        <dbReference type="ARBA" id="ARBA00022723"/>
    </source>
</evidence>
<dbReference type="InterPro" id="IPR002711">
    <property type="entry name" value="HNH"/>
</dbReference>
<evidence type="ECO:0000256" key="1">
    <source>
        <dbReference type="ARBA" id="ARBA00001946"/>
    </source>
</evidence>
<evidence type="ECO:0000256" key="9">
    <source>
        <dbReference type="ARBA" id="ARBA00023125"/>
    </source>
</evidence>
<dbReference type="Gene3D" id="1.10.30.50">
    <property type="match status" value="1"/>
</dbReference>
<comment type="subunit">
    <text evidence="11">Monomer. Binds crRNA and tracrRNA.</text>
</comment>
<dbReference type="InterPro" id="IPR003615">
    <property type="entry name" value="HNH_nuc"/>
</dbReference>
<dbReference type="SMART" id="SM00507">
    <property type="entry name" value="HNHc"/>
    <property type="match status" value="1"/>
</dbReference>
<dbReference type="GO" id="GO:0051607">
    <property type="term" value="P:defense response to virus"/>
    <property type="evidence" value="ECO:0007669"/>
    <property type="project" value="UniProtKB-KW"/>
</dbReference>
<evidence type="ECO:0000313" key="15">
    <source>
        <dbReference type="Proteomes" id="UP000216725"/>
    </source>
</evidence>
<dbReference type="NCBIfam" id="TIGR01865">
    <property type="entry name" value="cas_Csn1"/>
    <property type="match status" value="1"/>
</dbReference>
<keyword evidence="10" id="KW-0464">Manganese</keyword>
<evidence type="ECO:0000256" key="2">
    <source>
        <dbReference type="ARBA" id="ARBA00022722"/>
    </source>
</evidence>
<dbReference type="GO" id="GO:0008270">
    <property type="term" value="F:zinc ion binding"/>
    <property type="evidence" value="ECO:0007669"/>
    <property type="project" value="InterPro"/>
</dbReference>
<name>A0A261EUG3_9BIFI</name>
<evidence type="ECO:0000256" key="11">
    <source>
        <dbReference type="ARBA" id="ARBA00046380"/>
    </source>
</evidence>
<evidence type="ECO:0000259" key="13">
    <source>
        <dbReference type="PROSITE" id="PS51749"/>
    </source>
</evidence>
<dbReference type="Proteomes" id="UP000216725">
    <property type="component" value="Unassembled WGS sequence"/>
</dbReference>
<dbReference type="Pfam" id="PF18525">
    <property type="entry name" value="Cas9_C"/>
    <property type="match status" value="1"/>
</dbReference>
<dbReference type="GO" id="GO:0003723">
    <property type="term" value="F:RNA binding"/>
    <property type="evidence" value="ECO:0007669"/>
    <property type="project" value="UniProtKB-UniRule"/>
</dbReference>
<keyword evidence="9 12" id="KW-0238">DNA-binding</keyword>